<dbReference type="InterPro" id="IPR050766">
    <property type="entry name" value="Bact_Lucif_Oxidored"/>
</dbReference>
<dbReference type="EC" id="1.14.13.107" evidence="4"/>
<sequence>MELGLYTFADVDPNAPDKGEAAARRAEELIKEIELADQVGLDVFGLGEHHRPDYMASSPAILLAAAAVKTQKIRLTSAVSILSSDDPVRVFQQFATVDLLSKGRAEIMAGRGSFIESFPLFGYDLNDYDKLFDEKLELLMKIRDSEVVTWSGETRPPIAGLPVYPRPLQDPLPLWVAVGGTPNSVARAAFHGLPLALAIIGGEPRRFAPLFELYRETAKRVGRDPGGLKTSINVHGYVGRTSEEAADLYYEPQAEVMNRIGRERGFSPMTRASYNQSIGPNGAIFVGSPEALADKIVAHQRIFRNDRFLLQMAIGLQPHEQLMNAIELYGTKVAPLVREKLAEG</sequence>
<dbReference type="InterPro" id="IPR022290">
    <property type="entry name" value="LLM_Atu2307-like"/>
</dbReference>
<keyword evidence="1 4" id="KW-0560">Oxidoreductase</keyword>
<dbReference type="InterPro" id="IPR011251">
    <property type="entry name" value="Luciferase-like_dom"/>
</dbReference>
<dbReference type="SUPFAM" id="SSF51679">
    <property type="entry name" value="Bacterial luciferase-like"/>
    <property type="match status" value="1"/>
</dbReference>
<keyword evidence="2 4" id="KW-0503">Monooxygenase</keyword>
<accession>A0A2C9D9S3</accession>
<dbReference type="AlphaFoldDB" id="A0A2C9D9S3"/>
<evidence type="ECO:0000313" key="4">
    <source>
        <dbReference type="EMBL" id="SON56983.1"/>
    </source>
</evidence>
<organism evidence="4 5">
    <name type="scientific">Hartmannibacter diazotrophicus</name>
    <dbReference type="NCBI Taxonomy" id="1482074"/>
    <lineage>
        <taxon>Bacteria</taxon>
        <taxon>Pseudomonadati</taxon>
        <taxon>Pseudomonadota</taxon>
        <taxon>Alphaproteobacteria</taxon>
        <taxon>Hyphomicrobiales</taxon>
        <taxon>Pleomorphomonadaceae</taxon>
        <taxon>Hartmannibacter</taxon>
    </lineage>
</organism>
<feature type="domain" description="Luciferase-like" evidence="3">
    <location>
        <begin position="1"/>
        <end position="301"/>
    </location>
</feature>
<reference evidence="5" key="1">
    <citation type="submission" date="2017-09" db="EMBL/GenBank/DDBJ databases">
        <title>Genome sequence of Nannocystis excedens DSM 71.</title>
        <authorList>
            <person name="Blom J."/>
        </authorList>
    </citation>
    <scope>NUCLEOTIDE SEQUENCE [LARGE SCALE GENOMIC DNA]</scope>
    <source>
        <strain evidence="5">type strain: E19</strain>
    </source>
</reference>
<evidence type="ECO:0000256" key="2">
    <source>
        <dbReference type="ARBA" id="ARBA00023033"/>
    </source>
</evidence>
<dbReference type="PANTHER" id="PTHR30137">
    <property type="entry name" value="LUCIFERASE-LIKE MONOOXYGENASE"/>
    <property type="match status" value="1"/>
</dbReference>
<dbReference type="GO" id="GO:0052601">
    <property type="term" value="F:limonene 1,2-monooxygenase [NAD(P)H) activity"/>
    <property type="evidence" value="ECO:0007669"/>
    <property type="project" value="UniProtKB-EC"/>
</dbReference>
<dbReference type="InterPro" id="IPR036661">
    <property type="entry name" value="Luciferase-like_sf"/>
</dbReference>
<evidence type="ECO:0000256" key="1">
    <source>
        <dbReference type="ARBA" id="ARBA00023002"/>
    </source>
</evidence>
<dbReference type="KEGG" id="hdi:HDIA_3442"/>
<dbReference type="OrthoDB" id="9776438at2"/>
<dbReference type="EMBL" id="LT960614">
    <property type="protein sequence ID" value="SON56983.1"/>
    <property type="molecule type" value="Genomic_DNA"/>
</dbReference>
<dbReference type="NCBIfam" id="TIGR03858">
    <property type="entry name" value="LLM_2I7G"/>
    <property type="match status" value="1"/>
</dbReference>
<dbReference type="Gene3D" id="3.20.20.30">
    <property type="entry name" value="Luciferase-like domain"/>
    <property type="match status" value="1"/>
</dbReference>
<name>A0A2C9D9S3_9HYPH</name>
<proteinExistence type="predicted"/>
<dbReference type="PANTHER" id="PTHR30137:SF8">
    <property type="entry name" value="BLR5498 PROTEIN"/>
    <property type="match status" value="1"/>
</dbReference>
<dbReference type="GO" id="GO:0005829">
    <property type="term" value="C:cytosol"/>
    <property type="evidence" value="ECO:0007669"/>
    <property type="project" value="TreeGrafter"/>
</dbReference>
<protein>
    <submittedName>
        <fullName evidence="4">Limonene 1,2-monooxygenase</fullName>
        <ecNumber evidence="4">1.14.13.107</ecNumber>
    </submittedName>
</protein>
<gene>
    <name evidence="4" type="primary">limB_3</name>
    <name evidence="4" type="ORF">HDIA_3442</name>
</gene>
<dbReference type="Proteomes" id="UP000223606">
    <property type="component" value="Chromosome 1"/>
</dbReference>
<dbReference type="RefSeq" id="WP_099557303.1">
    <property type="nucleotide sequence ID" value="NZ_LT960614.1"/>
</dbReference>
<dbReference type="Pfam" id="PF00296">
    <property type="entry name" value="Bac_luciferase"/>
    <property type="match status" value="1"/>
</dbReference>
<evidence type="ECO:0000259" key="3">
    <source>
        <dbReference type="Pfam" id="PF00296"/>
    </source>
</evidence>
<keyword evidence="5" id="KW-1185">Reference proteome</keyword>
<evidence type="ECO:0000313" key="5">
    <source>
        <dbReference type="Proteomes" id="UP000223606"/>
    </source>
</evidence>